<organism evidence="2 3">
    <name type="scientific">Agaribacillus aureus</name>
    <dbReference type="NCBI Taxonomy" id="3051825"/>
    <lineage>
        <taxon>Bacteria</taxon>
        <taxon>Pseudomonadati</taxon>
        <taxon>Bacteroidota</taxon>
        <taxon>Cytophagia</taxon>
        <taxon>Cytophagales</taxon>
        <taxon>Splendidivirgaceae</taxon>
        <taxon>Agaribacillus</taxon>
    </lineage>
</organism>
<gene>
    <name evidence="2" type="ORF">QQ020_31805</name>
</gene>
<evidence type="ECO:0000313" key="2">
    <source>
        <dbReference type="EMBL" id="MDN5216698.1"/>
    </source>
</evidence>
<evidence type="ECO:0000259" key="1">
    <source>
        <dbReference type="Pfam" id="PF17829"/>
    </source>
</evidence>
<dbReference type="EMBL" id="JAUJEB010000010">
    <property type="protein sequence ID" value="MDN5216698.1"/>
    <property type="molecule type" value="Genomic_DNA"/>
</dbReference>
<accession>A0ABT8LGK4</accession>
<comment type="caution">
    <text evidence="2">The sequence shown here is derived from an EMBL/GenBank/DDBJ whole genome shotgun (WGS) entry which is preliminary data.</text>
</comment>
<name>A0ABT8LGK4_9BACT</name>
<evidence type="ECO:0000313" key="3">
    <source>
        <dbReference type="Proteomes" id="UP001172083"/>
    </source>
</evidence>
<dbReference type="Gene3D" id="2.60.120.1620">
    <property type="match status" value="1"/>
</dbReference>
<protein>
    <recommendedName>
        <fullName evidence="1">Gylcosyl hydrolase 115 C-terminal domain-containing protein</fullName>
    </recommendedName>
</protein>
<reference evidence="2" key="1">
    <citation type="submission" date="2023-06" db="EMBL/GenBank/DDBJ databases">
        <title>Genomic of Agaribacillus aureum.</title>
        <authorList>
            <person name="Wang G."/>
        </authorList>
    </citation>
    <scope>NUCLEOTIDE SEQUENCE</scope>
    <source>
        <strain evidence="2">BMA12</strain>
    </source>
</reference>
<keyword evidence="3" id="KW-1185">Reference proteome</keyword>
<dbReference type="Pfam" id="PF17829">
    <property type="entry name" value="GH115_C"/>
    <property type="match status" value="1"/>
</dbReference>
<dbReference type="Proteomes" id="UP001172083">
    <property type="component" value="Unassembled WGS sequence"/>
</dbReference>
<sequence length="257" mass="29115">METIKLSGIGVVVLLIIAINWRAGDQFGDEHFDTFSLSSQPNCQTSSELIQEVRVFEEQNGMLAVEAEHFSSQQQTTIRKWALVNRDTKALPTPDPDPAHLEDASGDAYLEILPDSRVTHDDPLIPGTNFSNEPGKIGILNYKVYINQPGKYFVWVRGFSTGTEDNGLHVGLDGVWVESGQRMQWCEGKNEWTWESKQRTQENHCGEARKIFLDIKKPGHHTISFSMREDGFEFDKWVLSSNYQKPSGQGPQEKVMK</sequence>
<dbReference type="InterPro" id="IPR041437">
    <property type="entry name" value="GH115_C"/>
</dbReference>
<proteinExistence type="predicted"/>
<feature type="domain" description="Gylcosyl hydrolase 115 C-terminal" evidence="1">
    <location>
        <begin position="124"/>
        <end position="253"/>
    </location>
</feature>
<dbReference type="RefSeq" id="WP_346762036.1">
    <property type="nucleotide sequence ID" value="NZ_JAUJEB010000010.1"/>
</dbReference>